<dbReference type="AlphaFoldDB" id="A0A7X3LIT4"/>
<gene>
    <name evidence="1" type="ORF">GRF59_14950</name>
</gene>
<reference evidence="1 2" key="1">
    <citation type="submission" date="2019-12" db="EMBL/GenBank/DDBJ databases">
        <title>Paenibacillus sp. nov., an endophytic bacterium isolated from the stem of Dendrobium.</title>
        <authorList>
            <person name="Zhao R."/>
        </authorList>
    </citation>
    <scope>NUCLEOTIDE SEQUENCE [LARGE SCALE GENOMIC DNA]</scope>
    <source>
        <strain evidence="1 2">HJL G12</strain>
    </source>
</reference>
<dbReference type="EMBL" id="WUBI01000002">
    <property type="protein sequence ID" value="MWV44918.1"/>
    <property type="molecule type" value="Genomic_DNA"/>
</dbReference>
<proteinExistence type="predicted"/>
<comment type="caution">
    <text evidence="1">The sequence shown here is derived from an EMBL/GenBank/DDBJ whole genome shotgun (WGS) entry which is preliminary data.</text>
</comment>
<organism evidence="1 2">
    <name type="scientific">Paenibacillus dendrobii</name>
    <dbReference type="NCBI Taxonomy" id="2691084"/>
    <lineage>
        <taxon>Bacteria</taxon>
        <taxon>Bacillati</taxon>
        <taxon>Bacillota</taxon>
        <taxon>Bacilli</taxon>
        <taxon>Bacillales</taxon>
        <taxon>Paenibacillaceae</taxon>
        <taxon>Paenibacillus</taxon>
    </lineage>
</organism>
<evidence type="ECO:0000313" key="1">
    <source>
        <dbReference type="EMBL" id="MWV44918.1"/>
    </source>
</evidence>
<keyword evidence="2" id="KW-1185">Reference proteome</keyword>
<protein>
    <submittedName>
        <fullName evidence="1">Uncharacterized protein</fullName>
    </submittedName>
</protein>
<sequence length="62" mass="7272">MRIYYAETKALGDTKYHIVTANNEIHAKKLIDDFWFNDKETEIIDIVEVSYHGVQMTKHESA</sequence>
<accession>A0A7X3LIT4</accession>
<dbReference type="Proteomes" id="UP000460318">
    <property type="component" value="Unassembled WGS sequence"/>
</dbReference>
<name>A0A7X3LIT4_9BACL</name>
<evidence type="ECO:0000313" key="2">
    <source>
        <dbReference type="Proteomes" id="UP000460318"/>
    </source>
</evidence>
<dbReference type="RefSeq" id="WP_160498527.1">
    <property type="nucleotide sequence ID" value="NZ_WUBI01000002.1"/>
</dbReference>